<keyword evidence="1" id="KW-1133">Transmembrane helix</keyword>
<dbReference type="HOGENOM" id="CLU_612370_0_0_14"/>
<evidence type="ECO:0000256" key="1">
    <source>
        <dbReference type="SAM" id="Phobius"/>
    </source>
</evidence>
<accession>S5MHS9</accession>
<keyword evidence="1 2" id="KW-0812">Transmembrane</keyword>
<dbReference type="Proteomes" id="UP000014984">
    <property type="component" value="Chromosome"/>
</dbReference>
<gene>
    <name evidence="2" type="ORF">STAIW_v1c08540</name>
</gene>
<feature type="transmembrane region" description="Helical" evidence="1">
    <location>
        <begin position="324"/>
        <end position="340"/>
    </location>
</feature>
<feature type="transmembrane region" description="Helical" evidence="1">
    <location>
        <begin position="290"/>
        <end position="312"/>
    </location>
</feature>
<protein>
    <submittedName>
        <fullName evidence="2">Putative rhomboid-like transmembrane protein</fullName>
    </submittedName>
</protein>
<feature type="transmembrane region" description="Helical" evidence="1">
    <location>
        <begin position="374"/>
        <end position="395"/>
    </location>
</feature>
<feature type="transmembrane region" description="Helical" evidence="1">
    <location>
        <begin position="235"/>
        <end position="254"/>
    </location>
</feature>
<keyword evidence="1" id="KW-0472">Membrane</keyword>
<proteinExistence type="predicted"/>
<name>S5MHS9_9MOLU</name>
<dbReference type="OrthoDB" id="397343at2"/>
<dbReference type="EMBL" id="CP005074">
    <property type="protein sequence ID" value="AGR41440.1"/>
    <property type="molecule type" value="Genomic_DNA"/>
</dbReference>
<reference evidence="2 3" key="1">
    <citation type="journal article" date="2013" name="Genome Biol. Evol.">
        <title>Comparison of metabolic capacities and inference of gene content evolution in mosquito-associated Spiroplasma diminutum and S. taiwanense.</title>
        <authorList>
            <person name="Lo W.S."/>
            <person name="Ku C."/>
            <person name="Chen L.L."/>
            <person name="Chang T.H."/>
            <person name="Kuo C.H."/>
        </authorList>
    </citation>
    <scope>NUCLEOTIDE SEQUENCE [LARGE SCALE GENOMIC DNA]</scope>
    <source>
        <strain evidence="2">CT-1</strain>
    </source>
</reference>
<dbReference type="STRING" id="1276220.STAIW_v1c08540"/>
<feature type="transmembrane region" description="Helical" evidence="1">
    <location>
        <begin position="266"/>
        <end position="284"/>
    </location>
</feature>
<keyword evidence="3" id="KW-1185">Reference proteome</keyword>
<feature type="transmembrane region" description="Helical" evidence="1">
    <location>
        <begin position="172"/>
        <end position="193"/>
    </location>
</feature>
<evidence type="ECO:0000313" key="3">
    <source>
        <dbReference type="Proteomes" id="UP000014984"/>
    </source>
</evidence>
<dbReference type="eggNOG" id="COG0705">
    <property type="taxonomic scope" value="Bacteria"/>
</dbReference>
<sequence>MKTNFNELKLNLVNYFVKVEKYKAVEKFSSDYVSYLVNKKNQYKIIRITIGSPVSSDKNLEQLKEELKEAKRQKIQILNIAITSDKIELEFEGKLVIVDSVELAMKRLVKIFPKINSLEKRFKNQLKEEDEDGIENISTEEVIEMLTNPSKSSNLKLKNAVARMNRHSNISIVLSLIFIIMPIVTVILSFMFFSNSSINGYVVDLFFGGTNRNLTINGQQWWRVFTYGFTTNSGGIIFALIQIFFISGMAIKLSRYTEGLVGSIKFAAAVFITYPLAGFFVSTSSVSETYIYSGSLGFLASIVGILGVTTWSKKREAIQLFSKNRLVIPIIMLVIYPLFTSSYFQYILIIASAAISTSITVLLTYDWKNSRDKLFILPIFILAACILAAFTFTFIPSFSSAHDIYSLNAISLYKQKGYISIEGANKLFNLNGWYWWYDTSGTLHSGL</sequence>
<evidence type="ECO:0000313" key="2">
    <source>
        <dbReference type="EMBL" id="AGR41440.1"/>
    </source>
</evidence>
<dbReference type="RefSeq" id="WP_020834579.1">
    <property type="nucleotide sequence ID" value="NC_021846.1"/>
</dbReference>
<organism evidence="2 3">
    <name type="scientific">Spiroplasma taiwanense CT-1</name>
    <dbReference type="NCBI Taxonomy" id="1276220"/>
    <lineage>
        <taxon>Bacteria</taxon>
        <taxon>Bacillati</taxon>
        <taxon>Mycoplasmatota</taxon>
        <taxon>Mollicutes</taxon>
        <taxon>Entomoplasmatales</taxon>
        <taxon>Spiroplasmataceae</taxon>
        <taxon>Spiroplasma</taxon>
    </lineage>
</organism>
<dbReference type="AlphaFoldDB" id="S5MHS9"/>
<dbReference type="KEGG" id="stai:STAIW_v1c08540"/>
<feature type="transmembrane region" description="Helical" evidence="1">
    <location>
        <begin position="346"/>
        <end position="367"/>
    </location>
</feature>
<dbReference type="PATRIC" id="fig|1276220.3.peg.871"/>